<evidence type="ECO:0000313" key="3">
    <source>
        <dbReference type="Proteomes" id="UP001194468"/>
    </source>
</evidence>
<comment type="caution">
    <text evidence="2">The sequence shown here is derived from an EMBL/GenBank/DDBJ whole genome shotgun (WGS) entry which is preliminary data.</text>
</comment>
<reference evidence="2" key="2">
    <citation type="journal article" date="2020" name="Nat. Commun.">
        <title>Large-scale genome sequencing of mycorrhizal fungi provides insights into the early evolution of symbiotic traits.</title>
        <authorList>
            <person name="Miyauchi S."/>
            <person name="Kiss E."/>
            <person name="Kuo A."/>
            <person name="Drula E."/>
            <person name="Kohler A."/>
            <person name="Sanchez-Garcia M."/>
            <person name="Morin E."/>
            <person name="Andreopoulos B."/>
            <person name="Barry K.W."/>
            <person name="Bonito G."/>
            <person name="Buee M."/>
            <person name="Carver A."/>
            <person name="Chen C."/>
            <person name="Cichocki N."/>
            <person name="Clum A."/>
            <person name="Culley D."/>
            <person name="Crous P.W."/>
            <person name="Fauchery L."/>
            <person name="Girlanda M."/>
            <person name="Hayes R.D."/>
            <person name="Keri Z."/>
            <person name="LaButti K."/>
            <person name="Lipzen A."/>
            <person name="Lombard V."/>
            <person name="Magnuson J."/>
            <person name="Maillard F."/>
            <person name="Murat C."/>
            <person name="Nolan M."/>
            <person name="Ohm R.A."/>
            <person name="Pangilinan J."/>
            <person name="Pereira M.F."/>
            <person name="Perotto S."/>
            <person name="Peter M."/>
            <person name="Pfister S."/>
            <person name="Riley R."/>
            <person name="Sitrit Y."/>
            <person name="Stielow J.B."/>
            <person name="Szollosi G."/>
            <person name="Zifcakova L."/>
            <person name="Stursova M."/>
            <person name="Spatafora J.W."/>
            <person name="Tedersoo L."/>
            <person name="Vaario L.M."/>
            <person name="Yamada A."/>
            <person name="Yan M."/>
            <person name="Wang P."/>
            <person name="Xu J."/>
            <person name="Bruns T."/>
            <person name="Baldrian P."/>
            <person name="Vilgalys R."/>
            <person name="Dunand C."/>
            <person name="Henrissat B."/>
            <person name="Grigoriev I.V."/>
            <person name="Hibbett D."/>
            <person name="Nagy L.G."/>
            <person name="Martin F.M."/>
        </authorList>
    </citation>
    <scope>NUCLEOTIDE SEQUENCE</scope>
    <source>
        <strain evidence="2">BED1</strain>
    </source>
</reference>
<reference evidence="2" key="1">
    <citation type="submission" date="2019-10" db="EMBL/GenBank/DDBJ databases">
        <authorList>
            <consortium name="DOE Joint Genome Institute"/>
            <person name="Kuo A."/>
            <person name="Miyauchi S."/>
            <person name="Kiss E."/>
            <person name="Drula E."/>
            <person name="Kohler A."/>
            <person name="Sanchez-Garcia M."/>
            <person name="Andreopoulos B."/>
            <person name="Barry K.W."/>
            <person name="Bonito G."/>
            <person name="Buee M."/>
            <person name="Carver A."/>
            <person name="Chen C."/>
            <person name="Cichocki N."/>
            <person name="Clum A."/>
            <person name="Culley D."/>
            <person name="Crous P.W."/>
            <person name="Fauchery L."/>
            <person name="Girlanda M."/>
            <person name="Hayes R."/>
            <person name="Keri Z."/>
            <person name="LaButti K."/>
            <person name="Lipzen A."/>
            <person name="Lombard V."/>
            <person name="Magnuson J."/>
            <person name="Maillard F."/>
            <person name="Morin E."/>
            <person name="Murat C."/>
            <person name="Nolan M."/>
            <person name="Ohm R."/>
            <person name="Pangilinan J."/>
            <person name="Pereira M."/>
            <person name="Perotto S."/>
            <person name="Peter M."/>
            <person name="Riley R."/>
            <person name="Sitrit Y."/>
            <person name="Stielow B."/>
            <person name="Szollosi G."/>
            <person name="Zifcakova L."/>
            <person name="Stursova M."/>
            <person name="Spatafora J.W."/>
            <person name="Tedersoo L."/>
            <person name="Vaario L.-M."/>
            <person name="Yamada A."/>
            <person name="Yan M."/>
            <person name="Wang P."/>
            <person name="Xu J."/>
            <person name="Bruns T."/>
            <person name="Baldrian P."/>
            <person name="Vilgalys R."/>
            <person name="Henrissat B."/>
            <person name="Grigoriev I.V."/>
            <person name="Hibbett D."/>
            <person name="Nagy L.G."/>
            <person name="Martin F.M."/>
        </authorList>
    </citation>
    <scope>NUCLEOTIDE SEQUENCE</scope>
    <source>
        <strain evidence="2">BED1</strain>
    </source>
</reference>
<sequence>MSTYANDTSQYPSQQWWLLLHAVFPAELKVVSILSDITSESDATITSVQERAEQIGYGTFAILFAILFAVLDIGFVIVRVAGLAALSGSPGLAVGLPCETCQAKGTRAHWRCRDEF</sequence>
<accession>A0AAD4BVT4</accession>
<feature type="transmembrane region" description="Helical" evidence="1">
    <location>
        <begin position="55"/>
        <end position="78"/>
    </location>
</feature>
<name>A0AAD4BVT4_BOLED</name>
<keyword evidence="1" id="KW-0472">Membrane</keyword>
<keyword evidence="3" id="KW-1185">Reference proteome</keyword>
<evidence type="ECO:0000313" key="2">
    <source>
        <dbReference type="EMBL" id="KAF8440980.1"/>
    </source>
</evidence>
<dbReference type="EMBL" id="WHUW01000011">
    <property type="protein sequence ID" value="KAF8440980.1"/>
    <property type="molecule type" value="Genomic_DNA"/>
</dbReference>
<organism evidence="2 3">
    <name type="scientific">Boletus edulis BED1</name>
    <dbReference type="NCBI Taxonomy" id="1328754"/>
    <lineage>
        <taxon>Eukaryota</taxon>
        <taxon>Fungi</taxon>
        <taxon>Dikarya</taxon>
        <taxon>Basidiomycota</taxon>
        <taxon>Agaricomycotina</taxon>
        <taxon>Agaricomycetes</taxon>
        <taxon>Agaricomycetidae</taxon>
        <taxon>Boletales</taxon>
        <taxon>Boletineae</taxon>
        <taxon>Boletaceae</taxon>
        <taxon>Boletoideae</taxon>
        <taxon>Boletus</taxon>
    </lineage>
</organism>
<keyword evidence="1" id="KW-0812">Transmembrane</keyword>
<dbReference type="Proteomes" id="UP001194468">
    <property type="component" value="Unassembled WGS sequence"/>
</dbReference>
<dbReference type="AlphaFoldDB" id="A0AAD4BVT4"/>
<gene>
    <name evidence="2" type="ORF">L210DRAFT_948749</name>
</gene>
<proteinExistence type="predicted"/>
<evidence type="ECO:0000256" key="1">
    <source>
        <dbReference type="SAM" id="Phobius"/>
    </source>
</evidence>
<protein>
    <submittedName>
        <fullName evidence="2">Uncharacterized protein</fullName>
    </submittedName>
</protein>
<keyword evidence="1" id="KW-1133">Transmembrane helix</keyword>